<evidence type="ECO:0000313" key="1">
    <source>
        <dbReference type="EMBL" id="KAH0856826.1"/>
    </source>
</evidence>
<gene>
    <name evidence="1" type="ORF">HID58_085087</name>
</gene>
<dbReference type="Proteomes" id="UP000824890">
    <property type="component" value="Unassembled WGS sequence"/>
</dbReference>
<protein>
    <submittedName>
        <fullName evidence="1">Uncharacterized protein</fullName>
    </submittedName>
</protein>
<comment type="caution">
    <text evidence="1">The sequence shown here is derived from an EMBL/GenBank/DDBJ whole genome shotgun (WGS) entry which is preliminary data.</text>
</comment>
<sequence>MKRYRDITPFIKPCHTLTLGPDYIIPQDLHADDNMAAYETPRSTVVDGDDSMSWSSTSSELGDAATTTHVVRKKRTGFCFCAKSANSYKAVSEDPDDISNCINRRKGIPQRSPLC</sequence>
<name>A0ABQ7XP28_BRANA</name>
<organism evidence="1 2">
    <name type="scientific">Brassica napus</name>
    <name type="common">Rape</name>
    <dbReference type="NCBI Taxonomy" id="3708"/>
    <lineage>
        <taxon>Eukaryota</taxon>
        <taxon>Viridiplantae</taxon>
        <taxon>Streptophyta</taxon>
        <taxon>Embryophyta</taxon>
        <taxon>Tracheophyta</taxon>
        <taxon>Spermatophyta</taxon>
        <taxon>Magnoliopsida</taxon>
        <taxon>eudicotyledons</taxon>
        <taxon>Gunneridae</taxon>
        <taxon>Pentapetalae</taxon>
        <taxon>rosids</taxon>
        <taxon>malvids</taxon>
        <taxon>Brassicales</taxon>
        <taxon>Brassicaceae</taxon>
        <taxon>Brassiceae</taxon>
        <taxon>Brassica</taxon>
    </lineage>
</organism>
<keyword evidence="2" id="KW-1185">Reference proteome</keyword>
<accession>A0ABQ7XP28</accession>
<evidence type="ECO:0000313" key="2">
    <source>
        <dbReference type="Proteomes" id="UP000824890"/>
    </source>
</evidence>
<reference evidence="1 2" key="1">
    <citation type="submission" date="2021-05" db="EMBL/GenBank/DDBJ databases">
        <title>Genome Assembly of Synthetic Allotetraploid Brassica napus Reveals Homoeologous Exchanges between Subgenomes.</title>
        <authorList>
            <person name="Davis J.T."/>
        </authorList>
    </citation>
    <scope>NUCLEOTIDE SEQUENCE [LARGE SCALE GENOMIC DNA]</scope>
    <source>
        <strain evidence="2">cv. Da-Ae</strain>
        <tissue evidence="1">Seedling</tissue>
    </source>
</reference>
<dbReference type="EMBL" id="JAGKQM010000019">
    <property type="protein sequence ID" value="KAH0856826.1"/>
    <property type="molecule type" value="Genomic_DNA"/>
</dbReference>
<proteinExistence type="predicted"/>